<evidence type="ECO:0000256" key="3">
    <source>
        <dbReference type="ARBA" id="ARBA00022729"/>
    </source>
</evidence>
<accession>A0ABR2WLK9</accession>
<feature type="domain" description="Lipase-like C-terminal" evidence="6">
    <location>
        <begin position="8"/>
        <end position="346"/>
    </location>
</feature>
<comment type="caution">
    <text evidence="7">The sequence shown here is derived from an EMBL/GenBank/DDBJ whole genome shotgun (WGS) entry which is preliminary data.</text>
</comment>
<evidence type="ECO:0000256" key="5">
    <source>
        <dbReference type="ARBA" id="ARBA00023098"/>
    </source>
</evidence>
<dbReference type="EMBL" id="JASJQH010000987">
    <property type="protein sequence ID" value="KAK9762356.1"/>
    <property type="molecule type" value="Genomic_DNA"/>
</dbReference>
<dbReference type="PANTHER" id="PTHR34043:SF3">
    <property type="entry name" value="ALPHA_BETA-HYDROLASES SUPERFAMILY PROTEIN"/>
    <property type="match status" value="1"/>
</dbReference>
<evidence type="ECO:0000256" key="1">
    <source>
        <dbReference type="ARBA" id="ARBA00004613"/>
    </source>
</evidence>
<reference evidence="7 8" key="1">
    <citation type="submission" date="2023-04" db="EMBL/GenBank/DDBJ databases">
        <title>Genome of Basidiobolus ranarum AG-B5.</title>
        <authorList>
            <person name="Stajich J.E."/>
            <person name="Carter-House D."/>
            <person name="Gryganskyi A."/>
        </authorList>
    </citation>
    <scope>NUCLEOTIDE SEQUENCE [LARGE SCALE GENOMIC DNA]</scope>
    <source>
        <strain evidence="7 8">AG-B5</strain>
    </source>
</reference>
<keyword evidence="8" id="KW-1185">Reference proteome</keyword>
<dbReference type="SUPFAM" id="SSF53474">
    <property type="entry name" value="alpha/beta-Hydrolases"/>
    <property type="match status" value="1"/>
</dbReference>
<keyword evidence="2" id="KW-0964">Secreted</keyword>
<keyword evidence="5" id="KW-0443">Lipid metabolism</keyword>
<comment type="subcellular location">
    <subcellularLocation>
        <location evidence="1">Secreted</location>
    </subcellularLocation>
</comment>
<organism evidence="7 8">
    <name type="scientific">Basidiobolus ranarum</name>
    <dbReference type="NCBI Taxonomy" id="34480"/>
    <lineage>
        <taxon>Eukaryota</taxon>
        <taxon>Fungi</taxon>
        <taxon>Fungi incertae sedis</taxon>
        <taxon>Zoopagomycota</taxon>
        <taxon>Entomophthoromycotina</taxon>
        <taxon>Basidiobolomycetes</taxon>
        <taxon>Basidiobolales</taxon>
        <taxon>Basidiobolaceae</taxon>
        <taxon>Basidiobolus</taxon>
    </lineage>
</organism>
<evidence type="ECO:0000313" key="8">
    <source>
        <dbReference type="Proteomes" id="UP001479436"/>
    </source>
</evidence>
<dbReference type="InterPro" id="IPR029058">
    <property type="entry name" value="AB_hydrolase_fold"/>
</dbReference>
<dbReference type="Pfam" id="PF24708">
    <property type="entry name" value="Lip_C"/>
    <property type="match status" value="1"/>
</dbReference>
<keyword evidence="4" id="KW-0378">Hydrolase</keyword>
<dbReference type="InterPro" id="IPR056304">
    <property type="entry name" value="Lip-like_C"/>
</dbReference>
<evidence type="ECO:0000256" key="2">
    <source>
        <dbReference type="ARBA" id="ARBA00022525"/>
    </source>
</evidence>
<dbReference type="PANTHER" id="PTHR34043">
    <property type="entry name" value="ALPHA/BETA-HYDROLASES SUPERFAMILY PROTEIN"/>
    <property type="match status" value="1"/>
</dbReference>
<protein>
    <recommendedName>
        <fullName evidence="6">Lipase-like C-terminal domain-containing protein</fullName>
    </recommendedName>
</protein>
<dbReference type="Proteomes" id="UP001479436">
    <property type="component" value="Unassembled WGS sequence"/>
</dbReference>
<gene>
    <name evidence="7" type="ORF">K7432_011975</name>
</gene>
<dbReference type="Gene3D" id="3.40.50.1820">
    <property type="entry name" value="alpha/beta hydrolase"/>
    <property type="match status" value="1"/>
</dbReference>
<evidence type="ECO:0000256" key="4">
    <source>
        <dbReference type="ARBA" id="ARBA00022801"/>
    </source>
</evidence>
<sequence length="403" mass="46323">MSSYSETIPLVLVEGFLGFGSSNYWGSDLQKYGARKRQLIYLDLGCVSSLHDRVCELFYQLKGGRVDYGEEHSLKFGHQRFGKTYQGLYPQWSSTKPLHFLGHSFGGNTVWYLQHLLHQKVFVDHQDTQSDWVLSLTGISSPLRGTPLTHTVGRYGDEIGGVHTISPGSFMYRAILLYEWLDIKWLKERVFNFNLDHWPFTPSTGMSWIELVRHLMYGCDWAEGVDNAPYDLSVHSMETFNKIAKTHESTYYRTFAASMTYRPNWSSYHIPRFCINGALMISSALIGRFQNSNIEDMSSWRENDGVCPLISQVHPGECRIDFCEHHSGLNDRPRLPQAGVWQVNELNGCNHFSIIPSIYPSLLYSEVFKDYFNYLDQIDFLEQNSNLNSVSHRASTPKLNHAI</sequence>
<keyword evidence="3" id="KW-0732">Signal</keyword>
<evidence type="ECO:0000259" key="6">
    <source>
        <dbReference type="Pfam" id="PF24708"/>
    </source>
</evidence>
<proteinExistence type="predicted"/>
<name>A0ABR2WLK9_9FUNG</name>
<evidence type="ECO:0000313" key="7">
    <source>
        <dbReference type="EMBL" id="KAK9762356.1"/>
    </source>
</evidence>